<dbReference type="GO" id="GO:0006310">
    <property type="term" value="P:DNA recombination"/>
    <property type="evidence" value="ECO:0007669"/>
    <property type="project" value="UniProtKB-KW"/>
</dbReference>
<dbReference type="InterPro" id="IPR003798">
    <property type="entry name" value="DNA_recombination_RmuC"/>
</dbReference>
<gene>
    <name evidence="7" type="primary">rmuC</name>
    <name evidence="7" type="ORF">ENM99_05760</name>
</gene>
<evidence type="ECO:0000256" key="3">
    <source>
        <dbReference type="ARBA" id="ARBA00023054"/>
    </source>
</evidence>
<dbReference type="PANTHER" id="PTHR30563:SF0">
    <property type="entry name" value="DNA RECOMBINATION PROTEIN RMUC"/>
    <property type="match status" value="1"/>
</dbReference>
<dbReference type="Gene3D" id="1.20.120.20">
    <property type="entry name" value="Apolipoprotein"/>
    <property type="match status" value="1"/>
</dbReference>
<organism evidence="7">
    <name type="scientific">Desulfurella acetivorans</name>
    <dbReference type="NCBI Taxonomy" id="33002"/>
    <lineage>
        <taxon>Bacteria</taxon>
        <taxon>Pseudomonadati</taxon>
        <taxon>Campylobacterota</taxon>
        <taxon>Desulfurellia</taxon>
        <taxon>Desulfurellales</taxon>
        <taxon>Desulfurellaceae</taxon>
        <taxon>Desulfurella</taxon>
    </lineage>
</organism>
<sequence>MWEFESPRSHHLIEDMIDFVILTVSVIATFVAFYVLFKLSKLDSLFLKLDQLNNSLNQIETSLKDELSRTKNDINSNFNMMLNNNDKLLGALSREIREKMENIESIVSKSLVDISLKHEKLITSNEDKLEKFTQELQLQTQVIDKSLDNIRHVVEEKLEKIRIDNESKLEQMRQTVDEKLHESLEKKLGESFKQVSERLEMVHKGLGEMQALANGVGDLKKVLTNVKNRGILGELQLEKILDDILSPIFYEKNVKTKPNSTEVVEFAIKLPGNRDNEIMWLPIDSKFPIENYQRLLEYYETGQINQIASTQKALEQNIKQFAKDIKTKYIEVPYTTDFGIMFLPYEGLYSEVLRIDGLFESIMRDYRVVITGPTTLAAFLNSLQMGFRTLTIEKNAHKIMETLTQVKKEFEKFGDVLEKAQSKIKAADKDLEDLVGVRTRKIQLALKDVQAPNNDFLPLSNI</sequence>
<reference evidence="7" key="1">
    <citation type="journal article" date="2020" name="mSystems">
        <title>Genome- and Community-Level Interaction Insights into Carbon Utilization and Element Cycling Functions of Hydrothermarchaeota in Hydrothermal Sediment.</title>
        <authorList>
            <person name="Zhou Z."/>
            <person name="Liu Y."/>
            <person name="Xu W."/>
            <person name="Pan J."/>
            <person name="Luo Z.H."/>
            <person name="Li M."/>
        </authorList>
    </citation>
    <scope>NUCLEOTIDE SEQUENCE [LARGE SCALE GENOMIC DNA]</scope>
    <source>
        <strain evidence="7">SpSt-1135</strain>
    </source>
</reference>
<keyword evidence="6" id="KW-0812">Transmembrane</keyword>
<keyword evidence="6" id="KW-1133">Transmembrane helix</keyword>
<evidence type="ECO:0000256" key="4">
    <source>
        <dbReference type="ARBA" id="ARBA00023172"/>
    </source>
</evidence>
<protein>
    <submittedName>
        <fullName evidence="7">DNA recombination protein RmuC</fullName>
    </submittedName>
</protein>
<dbReference type="Pfam" id="PF02646">
    <property type="entry name" value="RmuC"/>
    <property type="match status" value="1"/>
</dbReference>
<comment type="similarity">
    <text evidence="2">Belongs to the RmuC family.</text>
</comment>
<keyword evidence="4" id="KW-0233">DNA recombination</keyword>
<feature type="coiled-coil region" evidence="5">
    <location>
        <begin position="42"/>
        <end position="69"/>
    </location>
</feature>
<dbReference type="PANTHER" id="PTHR30563">
    <property type="entry name" value="DNA RECOMBINATION PROTEIN RMUC"/>
    <property type="match status" value="1"/>
</dbReference>
<evidence type="ECO:0000313" key="7">
    <source>
        <dbReference type="EMBL" id="HHS49327.1"/>
    </source>
</evidence>
<dbReference type="Proteomes" id="UP000886400">
    <property type="component" value="Unassembled WGS sequence"/>
</dbReference>
<evidence type="ECO:0000256" key="1">
    <source>
        <dbReference type="ARBA" id="ARBA00003416"/>
    </source>
</evidence>
<comment type="function">
    <text evidence="1">Involved in DNA recombination.</text>
</comment>
<evidence type="ECO:0000256" key="6">
    <source>
        <dbReference type="SAM" id="Phobius"/>
    </source>
</evidence>
<name>A0A7C6E8X4_DESAE</name>
<keyword evidence="3 5" id="KW-0175">Coiled coil</keyword>
<comment type="caution">
    <text evidence="7">The sequence shown here is derived from an EMBL/GenBank/DDBJ whole genome shotgun (WGS) entry which is preliminary data.</text>
</comment>
<evidence type="ECO:0000256" key="5">
    <source>
        <dbReference type="SAM" id="Coils"/>
    </source>
</evidence>
<accession>A0A7C6E8X4</accession>
<dbReference type="AlphaFoldDB" id="A0A7C6E8X4"/>
<keyword evidence="6" id="KW-0472">Membrane</keyword>
<proteinExistence type="inferred from homology"/>
<evidence type="ECO:0000256" key="2">
    <source>
        <dbReference type="ARBA" id="ARBA00009840"/>
    </source>
</evidence>
<dbReference type="EMBL" id="DRZX01000272">
    <property type="protein sequence ID" value="HHS49327.1"/>
    <property type="molecule type" value="Genomic_DNA"/>
</dbReference>
<feature type="transmembrane region" description="Helical" evidence="6">
    <location>
        <begin position="16"/>
        <end position="37"/>
    </location>
</feature>